<sequence length="99" mass="10902">MAAIQLQVNLDADWRESAPRVKCVRRRLTGPPQILVSTFVVLPVGIDVQPEPHRFQIGLVPSDNTRSRVTLTFAQSIDAKIAGTGGRQLFLSGEESMNM</sequence>
<gene>
    <name evidence="1" type="ORF">F5148DRAFT_1210916</name>
</gene>
<dbReference type="Proteomes" id="UP001207468">
    <property type="component" value="Unassembled WGS sequence"/>
</dbReference>
<feature type="non-terminal residue" evidence="1">
    <location>
        <position position="99"/>
    </location>
</feature>
<name>A0ACC0U590_9AGAM</name>
<reference evidence="1" key="1">
    <citation type="submission" date="2021-03" db="EMBL/GenBank/DDBJ databases">
        <title>Evolutionary priming and transition to the ectomycorrhizal habit in an iconic lineage of mushroom-forming fungi: is preadaptation a requirement?</title>
        <authorList>
            <consortium name="DOE Joint Genome Institute"/>
            <person name="Looney B.P."/>
            <person name="Miyauchi S."/>
            <person name="Morin E."/>
            <person name="Drula E."/>
            <person name="Courty P.E."/>
            <person name="Chicoki N."/>
            <person name="Fauchery L."/>
            <person name="Kohler A."/>
            <person name="Kuo A."/>
            <person name="LaButti K."/>
            <person name="Pangilinan J."/>
            <person name="Lipzen A."/>
            <person name="Riley R."/>
            <person name="Andreopoulos W."/>
            <person name="He G."/>
            <person name="Johnson J."/>
            <person name="Barry K.W."/>
            <person name="Grigoriev I.V."/>
            <person name="Nagy L."/>
            <person name="Hibbett D."/>
            <person name="Henrissat B."/>
            <person name="Matheny P.B."/>
            <person name="Labbe J."/>
            <person name="Martin A.F."/>
        </authorList>
    </citation>
    <scope>NUCLEOTIDE SEQUENCE</scope>
    <source>
        <strain evidence="1">BPL698</strain>
    </source>
</reference>
<evidence type="ECO:0000313" key="1">
    <source>
        <dbReference type="EMBL" id="KAI9463786.1"/>
    </source>
</evidence>
<accession>A0ACC0U590</accession>
<dbReference type="EMBL" id="JAGFNK010000155">
    <property type="protein sequence ID" value="KAI9463786.1"/>
    <property type="molecule type" value="Genomic_DNA"/>
</dbReference>
<proteinExistence type="predicted"/>
<protein>
    <submittedName>
        <fullName evidence="1">Uncharacterized protein</fullName>
    </submittedName>
</protein>
<keyword evidence="2" id="KW-1185">Reference proteome</keyword>
<organism evidence="1 2">
    <name type="scientific">Russula earlei</name>
    <dbReference type="NCBI Taxonomy" id="71964"/>
    <lineage>
        <taxon>Eukaryota</taxon>
        <taxon>Fungi</taxon>
        <taxon>Dikarya</taxon>
        <taxon>Basidiomycota</taxon>
        <taxon>Agaricomycotina</taxon>
        <taxon>Agaricomycetes</taxon>
        <taxon>Russulales</taxon>
        <taxon>Russulaceae</taxon>
        <taxon>Russula</taxon>
    </lineage>
</organism>
<evidence type="ECO:0000313" key="2">
    <source>
        <dbReference type="Proteomes" id="UP001207468"/>
    </source>
</evidence>
<comment type="caution">
    <text evidence="1">The sequence shown here is derived from an EMBL/GenBank/DDBJ whole genome shotgun (WGS) entry which is preliminary data.</text>
</comment>